<dbReference type="Gene3D" id="3.40.50.1820">
    <property type="entry name" value="alpha/beta hydrolase"/>
    <property type="match status" value="1"/>
</dbReference>
<reference evidence="4 5" key="6">
    <citation type="journal article" date="2011" name="Appl. Environ. Microbiol.">
        <title>Involvement of the azorhizobial chromosome partition gene (parA) in the onset of bacteroid differentiation during Sesbania rostrata stem nodule development.</title>
        <authorList>
            <person name="Liu CT."/>
            <person name="Lee KB."/>
            <person name="Wang YS."/>
            <person name="Peng MH."/>
            <person name="Lee KT."/>
            <person name="Suzuki S."/>
            <person name="Suzuki T."/>
            <person name="Oyaizu H."/>
        </authorList>
    </citation>
    <scope>NUCLEOTIDE SEQUENCE [LARGE SCALE GENOMIC DNA]</scope>
    <source>
        <strain evidence="5">ATCC 43989 / DSM 5975 / JCM 20966 / LMG 6465 / NBRC 14845 / NCIMB 13405 / ORS 571</strain>
    </source>
</reference>
<dbReference type="InterPro" id="IPR029058">
    <property type="entry name" value="AB_hydrolase_fold"/>
</dbReference>
<dbReference type="SUPFAM" id="SSF53474">
    <property type="entry name" value="alpha/beta-Hydrolases"/>
    <property type="match status" value="1"/>
</dbReference>
<reference evidence="4 5" key="4">
    <citation type="journal article" date="2009" name="Appl. Environ. Microbiol.">
        <title>Comparative genome-wide transcriptional profiling of Azorhizobium caulinodans ORS571 grown under free-living and symbiotic conditions.</title>
        <authorList>
            <person name="Tsukada S."/>
            <person name="Aono T."/>
            <person name="Akiba N."/>
            <person name="Lee KB."/>
            <person name="Liu CT."/>
            <person name="Toyazaki H."/>
            <person name="Oyaizu H."/>
        </authorList>
    </citation>
    <scope>NUCLEOTIDE SEQUENCE [LARGE SCALE GENOMIC DNA]</scope>
    <source>
        <strain evidence="5">ATCC 43989 / DSM 5975 / JCM 20966 / LMG 6465 / NBRC 14845 / NCIMB 13405 / ORS 571</strain>
    </source>
</reference>
<dbReference type="Proteomes" id="UP000000270">
    <property type="component" value="Chromosome"/>
</dbReference>
<reference evidence="4 5" key="3">
    <citation type="journal article" date="2008" name="BMC Genomics">
        <title>The genome of the versatile nitrogen fixer Azorhizobium caulinodans ORS571.</title>
        <authorList>
            <person name="Lee KB."/>
            <person name="Backer P.D."/>
            <person name="Aono T."/>
            <person name="Liu CT."/>
            <person name="Suzuki S."/>
            <person name="Suzuki T."/>
            <person name="Kaneko T."/>
            <person name="Yamada M."/>
            <person name="Tabata S."/>
            <person name="Kupfer D.M."/>
            <person name="Najar F.Z."/>
            <person name="Wiley G.B."/>
            <person name="Roe B."/>
            <person name="Binnewies T.T."/>
            <person name="Ussery D.W."/>
            <person name="D'Haeze W."/>
            <person name="Herder J.D."/>
            <person name="Gevers D."/>
            <person name="Vereecke D."/>
            <person name="Holsters M."/>
            <person name="Oyaizu H."/>
        </authorList>
    </citation>
    <scope>NUCLEOTIDE SEQUENCE [LARGE SCALE GENOMIC DNA]</scope>
    <source>
        <strain evidence="5">ATCC 43989 / DSM 5975 / JCM 20966 / LMG 6465 / NBRC 14845 / NCIMB 13405 / ORS 571</strain>
    </source>
</reference>
<reference evidence="5" key="2">
    <citation type="submission" date="2007-04" db="EMBL/GenBank/DDBJ databases">
        <title>Complete genome sequence of the nitrogen-fixing bacterium Azorhizobium caulinodans ORS571.</title>
        <authorList>
            <person name="Lee K.B."/>
            <person name="Backer P.D."/>
            <person name="Aono T."/>
            <person name="Liu C.T."/>
            <person name="Suzuki S."/>
            <person name="Suzuki T."/>
            <person name="Kaneko T."/>
            <person name="Yamada M."/>
            <person name="Tabata S."/>
            <person name="Kupfer D.M."/>
            <person name="Najar F.Z."/>
            <person name="Wiley G.B."/>
            <person name="Roe B."/>
            <person name="Binnewies T."/>
            <person name="Ussery D."/>
            <person name="Vereecke D."/>
            <person name="Gevers D."/>
            <person name="Holsters M."/>
            <person name="Oyaizu H."/>
        </authorList>
    </citation>
    <scope>NUCLEOTIDE SEQUENCE [LARGE SCALE GENOMIC DNA]</scope>
    <source>
        <strain evidence="5">ATCC 43989 / DSM 5975 / JCM 20966 / LMG 6465 / NBRC 14845 / NCIMB 13405 / ORS 571</strain>
    </source>
</reference>
<sequence length="219" mass="22680">MSLTEGPRLAPSAGGPADSLVVLVHGYGADGRDLIDLGAAWAEILPHTAFVAPHAPHPCDQMPVGRQWFPLSLADPHAIARDTLSALPAFARLLDEERTRLDLPWSRVALFGFSQGAMMALSFAVTAPEPIAAVVGASGFLPPLLPPGLAPSRPPVLLMHGGRDEVVPVYALTATAAALSAAGVRAETHLTQSLGHGIDEEGVERAGLFLAAHLAPPTG</sequence>
<reference evidence="4 5" key="1">
    <citation type="journal article" date="2007" name="Appl. Environ. Microbiol.">
        <title>Rhizobial factors required for stem nodule maturation and maintenance in Sesbania rostrata-Azorhizobium caulinodans ORS571 symbiosis.</title>
        <authorList>
            <person name="Suzuki S."/>
            <person name="Aono T."/>
            <person name="Lee KB."/>
            <person name="Suzuki T."/>
            <person name="Liu CT."/>
            <person name="Miwa H."/>
            <person name="Wakao S."/>
            <person name="Iki T."/>
            <person name="Oyaizu H."/>
        </authorList>
    </citation>
    <scope>NUCLEOTIDE SEQUENCE [LARGE SCALE GENOMIC DNA]</scope>
    <source>
        <strain evidence="5">ATCC 43989 / DSM 5975 / JCM 20966 / LMG 6465 / NBRC 14845 / NCIMB 13405 / ORS 571</strain>
    </source>
</reference>
<name>A8IJW9_AZOC5</name>
<evidence type="ECO:0000313" key="4">
    <source>
        <dbReference type="EMBL" id="BAF86368.1"/>
    </source>
</evidence>
<evidence type="ECO:0000256" key="2">
    <source>
        <dbReference type="ARBA" id="ARBA00022801"/>
    </source>
</evidence>
<dbReference type="RefSeq" id="WP_012168901.1">
    <property type="nucleotide sequence ID" value="NC_009937.1"/>
</dbReference>
<dbReference type="PANTHER" id="PTHR10655">
    <property type="entry name" value="LYSOPHOSPHOLIPASE-RELATED"/>
    <property type="match status" value="1"/>
</dbReference>
<reference evidence="4 5" key="5">
    <citation type="journal article" date="2010" name="Appl. Environ. Microbiol.">
        <title>phrR-like gene praR of Azorhizobium caulinodans ORS571 is essential for symbiosis with Sesbania rostrata and is involved in expression of reb genes.</title>
        <authorList>
            <person name="Akiba N."/>
            <person name="Aono T."/>
            <person name="Toyazaki H."/>
            <person name="Sato S."/>
            <person name="Oyaizu H."/>
        </authorList>
    </citation>
    <scope>NUCLEOTIDE SEQUENCE [LARGE SCALE GENOMIC DNA]</scope>
    <source>
        <strain evidence="5">ATCC 43989 / DSM 5975 / JCM 20966 / LMG 6465 / NBRC 14845 / NCIMB 13405 / ORS 571</strain>
    </source>
</reference>
<dbReference type="InterPro" id="IPR003140">
    <property type="entry name" value="PLipase/COase/thioEstase"/>
</dbReference>
<dbReference type="GO" id="GO:0016787">
    <property type="term" value="F:hydrolase activity"/>
    <property type="evidence" value="ECO:0007669"/>
    <property type="project" value="UniProtKB-KW"/>
</dbReference>
<comment type="similarity">
    <text evidence="1">Belongs to the AB hydrolase superfamily. AB hydrolase 2 family.</text>
</comment>
<keyword evidence="2" id="KW-0378">Hydrolase</keyword>
<evidence type="ECO:0000256" key="1">
    <source>
        <dbReference type="ARBA" id="ARBA00006499"/>
    </source>
</evidence>
<accession>A8IJW9</accession>
<proteinExistence type="inferred from homology"/>
<dbReference type="KEGG" id="azc:AZC_0370"/>
<dbReference type="EMBL" id="AP009384">
    <property type="protein sequence ID" value="BAF86368.1"/>
    <property type="molecule type" value="Genomic_DNA"/>
</dbReference>
<dbReference type="AlphaFoldDB" id="A8IJW9"/>
<gene>
    <name evidence="4" type="ordered locus">AZC_0370</name>
</gene>
<protein>
    <submittedName>
        <fullName evidence="4">Phospholipase</fullName>
    </submittedName>
</protein>
<dbReference type="eggNOG" id="COG0400">
    <property type="taxonomic scope" value="Bacteria"/>
</dbReference>
<keyword evidence="5" id="KW-1185">Reference proteome</keyword>
<organism evidence="4 5">
    <name type="scientific">Azorhizobium caulinodans (strain ATCC 43989 / DSM 5975 / JCM 20966 / LMG 6465 / NBRC 14845 / NCIMB 13405 / ORS 571)</name>
    <dbReference type="NCBI Taxonomy" id="438753"/>
    <lineage>
        <taxon>Bacteria</taxon>
        <taxon>Pseudomonadati</taxon>
        <taxon>Pseudomonadota</taxon>
        <taxon>Alphaproteobacteria</taxon>
        <taxon>Hyphomicrobiales</taxon>
        <taxon>Xanthobacteraceae</taxon>
        <taxon>Azorhizobium</taxon>
    </lineage>
</organism>
<dbReference type="STRING" id="438753.AZC_0370"/>
<dbReference type="PANTHER" id="PTHR10655:SF17">
    <property type="entry name" value="LYSOPHOSPHOLIPASE-LIKE PROTEIN 1"/>
    <property type="match status" value="1"/>
</dbReference>
<dbReference type="Pfam" id="PF02230">
    <property type="entry name" value="Abhydrolase_2"/>
    <property type="match status" value="1"/>
</dbReference>
<evidence type="ECO:0000259" key="3">
    <source>
        <dbReference type="Pfam" id="PF02230"/>
    </source>
</evidence>
<dbReference type="InterPro" id="IPR050565">
    <property type="entry name" value="LYPA1-2/EST-like"/>
</dbReference>
<feature type="domain" description="Phospholipase/carboxylesterase/thioesterase" evidence="3">
    <location>
        <begin position="14"/>
        <end position="213"/>
    </location>
</feature>
<dbReference type="HOGENOM" id="CLU_049413_5_2_5"/>
<evidence type="ECO:0000313" key="5">
    <source>
        <dbReference type="Proteomes" id="UP000000270"/>
    </source>
</evidence>